<feature type="region of interest" description="Disordered" evidence="1">
    <location>
        <begin position="83"/>
        <end position="105"/>
    </location>
</feature>
<dbReference type="EMBL" id="JAIVEX010000004">
    <property type="protein sequence ID" value="MDB0521725.1"/>
    <property type="molecule type" value="Genomic_DNA"/>
</dbReference>
<sequence length="105" mass="11260">MNLFQSNHGKKHLAVAALMMVAAFAAGHASAGTLGKIDAMGTYTGTELTPANAWKATWGNAWNACRAQYKGTRSLNMVWHQFGNPSPSGSNTRSVASTWECRDTN</sequence>
<comment type="caution">
    <text evidence="3">The sequence shown here is derived from an EMBL/GenBank/DDBJ whole genome shotgun (WGS) entry which is preliminary data.</text>
</comment>
<feature type="chain" id="PRO_5042272460" evidence="2">
    <location>
        <begin position="32"/>
        <end position="105"/>
    </location>
</feature>
<reference evidence="3" key="1">
    <citation type="submission" date="2021-09" db="EMBL/GenBank/DDBJ databases">
        <title>Genomic analysis of Ralstonia spp.</title>
        <authorList>
            <person name="Aburjaile F."/>
            <person name="Ariute J.C."/>
            <person name="Pais A.K.L."/>
            <person name="Albuquerque G.M.R."/>
            <person name="Silva A.M.F."/>
            <person name="Brenig B."/>
            <person name="Azevedo V."/>
            <person name="Matiuzzi M."/>
            <person name="Ramos R."/>
            <person name="Goes-Neto A."/>
            <person name="Soares S."/>
            <person name="Iseppon A.M.B."/>
            <person name="Souza E."/>
            <person name="Gama M."/>
        </authorList>
    </citation>
    <scope>NUCLEOTIDE SEQUENCE</scope>
    <source>
        <strain evidence="3">B4</strain>
    </source>
</reference>
<organism evidence="3 4">
    <name type="scientific">Ralstonia solanacearum</name>
    <name type="common">Pseudomonas solanacearum</name>
    <dbReference type="NCBI Taxonomy" id="305"/>
    <lineage>
        <taxon>Bacteria</taxon>
        <taxon>Pseudomonadati</taxon>
        <taxon>Pseudomonadota</taxon>
        <taxon>Betaproteobacteria</taxon>
        <taxon>Burkholderiales</taxon>
        <taxon>Burkholderiaceae</taxon>
        <taxon>Ralstonia</taxon>
        <taxon>Ralstonia solanacearum species complex</taxon>
    </lineage>
</organism>
<proteinExistence type="predicted"/>
<keyword evidence="2" id="KW-0732">Signal</keyword>
<feature type="compositionally biased region" description="Polar residues" evidence="1">
    <location>
        <begin position="83"/>
        <end position="97"/>
    </location>
</feature>
<dbReference type="RefSeq" id="WP_184852275.1">
    <property type="nucleotide sequence ID" value="NZ_JABZEH010000002.1"/>
</dbReference>
<evidence type="ECO:0000256" key="2">
    <source>
        <dbReference type="SAM" id="SignalP"/>
    </source>
</evidence>
<protein>
    <submittedName>
        <fullName evidence="3">Uncharacterized protein</fullName>
    </submittedName>
</protein>
<accession>A0AAE3NGA6</accession>
<gene>
    <name evidence="3" type="ORF">LBW55_08870</name>
</gene>
<name>A0AAE3NGA6_RALSL</name>
<evidence type="ECO:0000256" key="1">
    <source>
        <dbReference type="SAM" id="MobiDB-lite"/>
    </source>
</evidence>
<dbReference type="Proteomes" id="UP001143674">
    <property type="component" value="Unassembled WGS sequence"/>
</dbReference>
<dbReference type="AlphaFoldDB" id="A0AAE3NGA6"/>
<evidence type="ECO:0000313" key="4">
    <source>
        <dbReference type="Proteomes" id="UP001143674"/>
    </source>
</evidence>
<feature type="signal peptide" evidence="2">
    <location>
        <begin position="1"/>
        <end position="31"/>
    </location>
</feature>
<evidence type="ECO:0000313" key="3">
    <source>
        <dbReference type="EMBL" id="MDB0521725.1"/>
    </source>
</evidence>